<gene>
    <name evidence="1" type="ORF">FOXYS1_2260</name>
</gene>
<evidence type="ECO:0008006" key="3">
    <source>
        <dbReference type="Google" id="ProtNLM"/>
    </source>
</evidence>
<accession>A0A8H5AKR4</accession>
<proteinExistence type="predicted"/>
<evidence type="ECO:0000313" key="2">
    <source>
        <dbReference type="Proteomes" id="UP000558688"/>
    </source>
</evidence>
<comment type="caution">
    <text evidence="1">The sequence shown here is derived from an EMBL/GenBank/DDBJ whole genome shotgun (WGS) entry which is preliminary data.</text>
</comment>
<dbReference type="Gene3D" id="3.40.50.1820">
    <property type="entry name" value="alpha/beta hydrolase"/>
    <property type="match status" value="1"/>
</dbReference>
<evidence type="ECO:0000313" key="1">
    <source>
        <dbReference type="EMBL" id="KAF5266890.1"/>
    </source>
</evidence>
<dbReference type="InterPro" id="IPR029058">
    <property type="entry name" value="AB_hydrolase_fold"/>
</dbReference>
<protein>
    <recommendedName>
        <fullName evidence="3">Serine aminopeptidase S33 domain-containing protein</fullName>
    </recommendedName>
</protein>
<dbReference type="AlphaFoldDB" id="A0A8H5AKR4"/>
<sequence length="317" mass="36632">MRRNVFSIAATAILSLVQEYSPEQPTPINMTEPEIMEFLEEIADGFRIWPEAPLYHRPDELNLKYETVTFPSEDGVPLEGRFFPCNGSDKIIIMNHPRLFNRAGLPSHTEPWNTLTAPLGNNFDVNFIPDYKILHDAGYNVLTHDFRNYGMSGRGNNVLYSGGRYESYDVIGALRYIRKRKDTKDMTIGLFPQYMGGSATFFAMGTHPGEFKDIRTIVFPQPISANMSSKVTLQTAGIDLDYLKELDDMVYWRTSLHLEVRNDLATHWSDVQDVFDAIPAEDKELLWINGTTRRWDGYLHFQRHPDAILKWLERWMN</sequence>
<name>A0A8H5AKR4_FUSOX</name>
<organism evidence="1 2">
    <name type="scientific">Fusarium oxysporum</name>
    <name type="common">Fusarium vascular wilt</name>
    <dbReference type="NCBI Taxonomy" id="5507"/>
    <lineage>
        <taxon>Eukaryota</taxon>
        <taxon>Fungi</taxon>
        <taxon>Dikarya</taxon>
        <taxon>Ascomycota</taxon>
        <taxon>Pezizomycotina</taxon>
        <taxon>Sordariomycetes</taxon>
        <taxon>Hypocreomycetidae</taxon>
        <taxon>Hypocreales</taxon>
        <taxon>Nectriaceae</taxon>
        <taxon>Fusarium</taxon>
        <taxon>Fusarium oxysporum species complex</taxon>
    </lineage>
</organism>
<dbReference type="Proteomes" id="UP000558688">
    <property type="component" value="Unassembled WGS sequence"/>
</dbReference>
<reference evidence="1" key="1">
    <citation type="submission" date="2020-02" db="EMBL/GenBank/DDBJ databases">
        <title>Identification and distribution of gene clusters putatively required for synthesis of sphingolipid metabolism inhibitors in phylogenetically diverse species of the filamentous fungus Fusarium.</title>
        <authorList>
            <person name="Kim H.-S."/>
            <person name="Busman M."/>
            <person name="Brown D.W."/>
            <person name="Divon H."/>
            <person name="Uhlig S."/>
            <person name="Proctor R.H."/>
        </authorList>
    </citation>
    <scope>NUCLEOTIDE SEQUENCE [LARGE SCALE GENOMIC DNA]</scope>
    <source>
        <strain evidence="1">NRRL 39464</strain>
    </source>
</reference>
<dbReference type="SUPFAM" id="SSF53474">
    <property type="entry name" value="alpha/beta-Hydrolases"/>
    <property type="match status" value="1"/>
</dbReference>
<dbReference type="EMBL" id="JAAFOW010000327">
    <property type="protein sequence ID" value="KAF5266890.1"/>
    <property type="molecule type" value="Genomic_DNA"/>
</dbReference>